<accession>A0A9Q1KB28</accession>
<sequence>MVKVGSPGEEPLAIASNPEYFGRAPSLVPLPEKSDKTKIEDTCHMDFYRVSVCTSSTSTSTIGTEDRKDIDPITSSASLMMGDNSSLGHFVVIVFHLSRKARRRDNNALEKQILSRNGQIVKAIMGNSLSTITLVDSITYEITLTRPDKDVATAFQFSAQAQSVRK</sequence>
<evidence type="ECO:0000313" key="1">
    <source>
        <dbReference type="EMBL" id="KAJ8439675.1"/>
    </source>
</evidence>
<proteinExistence type="predicted"/>
<dbReference type="AlphaFoldDB" id="A0A9Q1KB28"/>
<gene>
    <name evidence="1" type="ORF">Cgig2_017948</name>
</gene>
<name>A0A9Q1KB28_9CARY</name>
<organism evidence="1 2">
    <name type="scientific">Carnegiea gigantea</name>
    <dbReference type="NCBI Taxonomy" id="171969"/>
    <lineage>
        <taxon>Eukaryota</taxon>
        <taxon>Viridiplantae</taxon>
        <taxon>Streptophyta</taxon>
        <taxon>Embryophyta</taxon>
        <taxon>Tracheophyta</taxon>
        <taxon>Spermatophyta</taxon>
        <taxon>Magnoliopsida</taxon>
        <taxon>eudicotyledons</taxon>
        <taxon>Gunneridae</taxon>
        <taxon>Pentapetalae</taxon>
        <taxon>Caryophyllales</taxon>
        <taxon>Cactineae</taxon>
        <taxon>Cactaceae</taxon>
        <taxon>Cactoideae</taxon>
        <taxon>Echinocereeae</taxon>
        <taxon>Carnegiea</taxon>
    </lineage>
</organism>
<reference evidence="1" key="1">
    <citation type="submission" date="2022-04" db="EMBL/GenBank/DDBJ databases">
        <title>Carnegiea gigantea Genome sequencing and assembly v2.</title>
        <authorList>
            <person name="Copetti D."/>
            <person name="Sanderson M.J."/>
            <person name="Burquez A."/>
            <person name="Wojciechowski M.F."/>
        </authorList>
    </citation>
    <scope>NUCLEOTIDE SEQUENCE</scope>
    <source>
        <strain evidence="1">SGP5-SGP5p</strain>
        <tissue evidence="1">Aerial part</tissue>
    </source>
</reference>
<dbReference type="Proteomes" id="UP001153076">
    <property type="component" value="Unassembled WGS sequence"/>
</dbReference>
<keyword evidence="2" id="KW-1185">Reference proteome</keyword>
<dbReference type="EMBL" id="JAKOGI010000212">
    <property type="protein sequence ID" value="KAJ8439675.1"/>
    <property type="molecule type" value="Genomic_DNA"/>
</dbReference>
<comment type="caution">
    <text evidence="1">The sequence shown here is derived from an EMBL/GenBank/DDBJ whole genome shotgun (WGS) entry which is preliminary data.</text>
</comment>
<protein>
    <submittedName>
        <fullName evidence="1">Uncharacterized protein</fullName>
    </submittedName>
</protein>
<evidence type="ECO:0000313" key="2">
    <source>
        <dbReference type="Proteomes" id="UP001153076"/>
    </source>
</evidence>